<evidence type="ECO:0000256" key="2">
    <source>
        <dbReference type="ARBA" id="ARBA00001970"/>
    </source>
</evidence>
<dbReference type="SUPFAM" id="SSF48113">
    <property type="entry name" value="Heme-dependent peroxidases"/>
    <property type="match status" value="1"/>
</dbReference>
<comment type="cofactor">
    <cofactor evidence="2">
        <name>heme b</name>
        <dbReference type="ChEBI" id="CHEBI:60344"/>
    </cofactor>
</comment>
<feature type="active site" description="Proton acceptor" evidence="9">
    <location>
        <position position="4"/>
    </location>
</feature>
<dbReference type="PROSITE" id="PS50873">
    <property type="entry name" value="PEROXIDASE_4"/>
    <property type="match status" value="1"/>
</dbReference>
<organism evidence="15 16">
    <name type="scientific">Arachis hypogaea</name>
    <name type="common">Peanut</name>
    <dbReference type="NCBI Taxonomy" id="3818"/>
    <lineage>
        <taxon>Eukaryota</taxon>
        <taxon>Viridiplantae</taxon>
        <taxon>Streptophyta</taxon>
        <taxon>Embryophyta</taxon>
        <taxon>Tracheophyta</taxon>
        <taxon>Spermatophyta</taxon>
        <taxon>Magnoliopsida</taxon>
        <taxon>eudicotyledons</taxon>
        <taxon>Gunneridae</taxon>
        <taxon>Pentapetalae</taxon>
        <taxon>rosids</taxon>
        <taxon>fabids</taxon>
        <taxon>Fabales</taxon>
        <taxon>Fabaceae</taxon>
        <taxon>Papilionoideae</taxon>
        <taxon>50 kb inversion clade</taxon>
        <taxon>dalbergioids sensu lato</taxon>
        <taxon>Dalbergieae</taxon>
        <taxon>Pterocarpus clade</taxon>
        <taxon>Arachis</taxon>
    </lineage>
</organism>
<feature type="coiled-coil region" evidence="13">
    <location>
        <begin position="88"/>
        <end position="117"/>
    </location>
</feature>
<protein>
    <recommendedName>
        <fullName evidence="3">peroxidase</fullName>
        <ecNumber evidence="3">1.11.1.7</ecNumber>
    </recommendedName>
</protein>
<evidence type="ECO:0000313" key="15">
    <source>
        <dbReference type="EMBL" id="RYQ96694.1"/>
    </source>
</evidence>
<evidence type="ECO:0000256" key="5">
    <source>
        <dbReference type="ARBA" id="ARBA00022617"/>
    </source>
</evidence>
<keyword evidence="13" id="KW-0175">Coiled coil</keyword>
<dbReference type="Pfam" id="PF00141">
    <property type="entry name" value="peroxidase"/>
    <property type="match status" value="1"/>
</dbReference>
<dbReference type="GO" id="GO:0006979">
    <property type="term" value="P:response to oxidative stress"/>
    <property type="evidence" value="ECO:0007669"/>
    <property type="project" value="InterPro"/>
</dbReference>
<dbReference type="GO" id="GO:0020037">
    <property type="term" value="F:heme binding"/>
    <property type="evidence" value="ECO:0007669"/>
    <property type="project" value="InterPro"/>
</dbReference>
<evidence type="ECO:0000256" key="10">
    <source>
        <dbReference type="PIRSR" id="PIRSR600823-3"/>
    </source>
</evidence>
<feature type="binding site" evidence="10">
    <location>
        <position position="14"/>
    </location>
    <ligand>
        <name>Ca(2+)</name>
        <dbReference type="ChEBI" id="CHEBI:29108"/>
        <label>1</label>
    </ligand>
</feature>
<evidence type="ECO:0000256" key="3">
    <source>
        <dbReference type="ARBA" id="ARBA00012313"/>
    </source>
</evidence>
<feature type="binding site" evidence="10">
    <location>
        <position position="10"/>
    </location>
    <ligand>
        <name>Ca(2+)</name>
        <dbReference type="ChEBI" id="CHEBI:29108"/>
        <label>1</label>
    </ligand>
</feature>
<keyword evidence="7" id="KW-0560">Oxidoreductase</keyword>
<evidence type="ECO:0000256" key="11">
    <source>
        <dbReference type="PIRSR" id="PIRSR600823-5"/>
    </source>
</evidence>
<evidence type="ECO:0000256" key="8">
    <source>
        <dbReference type="ARBA" id="ARBA00023004"/>
    </source>
</evidence>
<dbReference type="EMBL" id="SDMP01000018">
    <property type="protein sequence ID" value="RYQ96694.1"/>
    <property type="molecule type" value="Genomic_DNA"/>
</dbReference>
<proteinExistence type="inferred from homology"/>
<dbReference type="InterPro" id="IPR002016">
    <property type="entry name" value="Haem_peroxidase"/>
</dbReference>
<keyword evidence="5" id="KW-0349">Heme</keyword>
<evidence type="ECO:0000256" key="12">
    <source>
        <dbReference type="RuleBase" id="RU004241"/>
    </source>
</evidence>
<evidence type="ECO:0000256" key="6">
    <source>
        <dbReference type="ARBA" id="ARBA00022723"/>
    </source>
</evidence>
<evidence type="ECO:0000256" key="7">
    <source>
        <dbReference type="ARBA" id="ARBA00023002"/>
    </source>
</evidence>
<keyword evidence="4" id="KW-0575">Peroxidase</keyword>
<comment type="caution">
    <text evidence="15">The sequence shown here is derived from an EMBL/GenBank/DDBJ whole genome shotgun (WGS) entry which is preliminary data.</text>
</comment>
<feature type="disulfide bond" evidence="11">
    <location>
        <begin position="6"/>
        <end position="11"/>
    </location>
</feature>
<evidence type="ECO:0000313" key="16">
    <source>
        <dbReference type="Proteomes" id="UP000289738"/>
    </source>
</evidence>
<dbReference type="PRINTS" id="PR00458">
    <property type="entry name" value="PEROXIDASE"/>
</dbReference>
<reference evidence="15 16" key="1">
    <citation type="submission" date="2019-01" db="EMBL/GenBank/DDBJ databases">
        <title>Sequencing of cultivated peanut Arachis hypogaea provides insights into genome evolution and oil improvement.</title>
        <authorList>
            <person name="Chen X."/>
        </authorList>
    </citation>
    <scope>NUCLEOTIDE SEQUENCE [LARGE SCALE GENOMIC DNA]</scope>
    <source>
        <strain evidence="16">cv. Fuhuasheng</strain>
        <tissue evidence="15">Leaves</tissue>
    </source>
</reference>
<evidence type="ECO:0000256" key="13">
    <source>
        <dbReference type="SAM" id="Coils"/>
    </source>
</evidence>
<feature type="domain" description="Plant heme peroxidase family profile" evidence="14">
    <location>
        <begin position="1"/>
        <end position="94"/>
    </location>
</feature>
<dbReference type="GO" id="GO:0140825">
    <property type="term" value="F:lactoperoxidase activity"/>
    <property type="evidence" value="ECO:0007669"/>
    <property type="project" value="UniProtKB-EC"/>
</dbReference>
<keyword evidence="8" id="KW-0408">Iron</keyword>
<keyword evidence="6 10" id="KW-0479">Metal-binding</keyword>
<feature type="binding site" evidence="10">
    <location>
        <position position="5"/>
    </location>
    <ligand>
        <name>Ca(2+)</name>
        <dbReference type="ChEBI" id="CHEBI:29108"/>
        <label>1</label>
    </ligand>
</feature>
<dbReference type="InterPro" id="IPR000823">
    <property type="entry name" value="Peroxidase_pln"/>
</dbReference>
<comment type="catalytic activity">
    <reaction evidence="1">
        <text>2 a phenolic donor + H2O2 = 2 a phenolic radical donor + 2 H2O</text>
        <dbReference type="Rhea" id="RHEA:56136"/>
        <dbReference type="ChEBI" id="CHEBI:15377"/>
        <dbReference type="ChEBI" id="CHEBI:16240"/>
        <dbReference type="ChEBI" id="CHEBI:139520"/>
        <dbReference type="ChEBI" id="CHEBI:139521"/>
        <dbReference type="EC" id="1.11.1.7"/>
    </reaction>
</comment>
<keyword evidence="10" id="KW-0106">Calcium</keyword>
<comment type="cofactor">
    <cofactor evidence="10">
        <name>Ca(2+)</name>
        <dbReference type="ChEBI" id="CHEBI:29108"/>
    </cofactor>
    <text evidence="10">Binds 2 calcium ions per subunit.</text>
</comment>
<dbReference type="Gene3D" id="1.10.520.10">
    <property type="match status" value="1"/>
</dbReference>
<dbReference type="InterPro" id="IPR010255">
    <property type="entry name" value="Haem_peroxidase_sf"/>
</dbReference>
<gene>
    <name evidence="15" type="ORF">Ahy_B08g092536</name>
</gene>
<keyword evidence="11" id="KW-1015">Disulfide bond</keyword>
<evidence type="ECO:0000256" key="1">
    <source>
        <dbReference type="ARBA" id="ARBA00000189"/>
    </source>
</evidence>
<sequence length="161" mass="18323">MHFHDCFIRGCDGSVLLNNTNKQAEKNAPPNLTVRGFDFIEGIKSLVEVACPGVVSCANILTLAAKDSIVATGGLFWQVPTGRRDGLVSNLQNAIQLEEKEKREKEMRSKIIEEAEEYKVAFYEKRKLNVETNKVQNREKEKLYLANQEKFHKEADKNYCT</sequence>
<feature type="binding site" evidence="10">
    <location>
        <position position="25"/>
    </location>
    <ligand>
        <name>Ca(2+)</name>
        <dbReference type="ChEBI" id="CHEBI:29108"/>
        <label>1</label>
    </ligand>
</feature>
<evidence type="ECO:0000259" key="14">
    <source>
        <dbReference type="PROSITE" id="PS50873"/>
    </source>
</evidence>
<accession>A0A444Y434</accession>
<dbReference type="PRINTS" id="PR00461">
    <property type="entry name" value="PLPEROXIDASE"/>
</dbReference>
<keyword evidence="16" id="KW-1185">Reference proteome</keyword>
<evidence type="ECO:0000256" key="4">
    <source>
        <dbReference type="ARBA" id="ARBA00022559"/>
    </source>
</evidence>
<dbReference type="EC" id="1.11.1.7" evidence="3"/>
<dbReference type="GO" id="GO:0046872">
    <property type="term" value="F:metal ion binding"/>
    <property type="evidence" value="ECO:0007669"/>
    <property type="project" value="UniProtKB-KW"/>
</dbReference>
<dbReference type="AlphaFoldDB" id="A0A444Y434"/>
<dbReference type="PANTHER" id="PTHR31235">
    <property type="entry name" value="PEROXIDASE 25-RELATED"/>
    <property type="match status" value="1"/>
</dbReference>
<name>A0A444Y434_ARAHY</name>
<dbReference type="Proteomes" id="UP000289738">
    <property type="component" value="Chromosome B08"/>
</dbReference>
<feature type="binding site" evidence="10">
    <location>
        <position position="12"/>
    </location>
    <ligand>
        <name>Ca(2+)</name>
        <dbReference type="ChEBI" id="CHEBI:29108"/>
        <label>1</label>
    </ligand>
</feature>
<comment type="similarity">
    <text evidence="12">Belongs to the peroxidase family.</text>
</comment>
<evidence type="ECO:0000256" key="9">
    <source>
        <dbReference type="PIRSR" id="PIRSR600823-1"/>
    </source>
</evidence>